<reference evidence="1 2" key="1">
    <citation type="submission" date="2019-10" db="EMBL/GenBank/DDBJ databases">
        <title>A soil myxobacterium in the family Polyangiaceae.</title>
        <authorList>
            <person name="Li Y."/>
            <person name="Wang J."/>
        </authorList>
    </citation>
    <scope>NUCLEOTIDE SEQUENCE [LARGE SCALE GENOMIC DNA]</scope>
    <source>
        <strain evidence="1 2">DSM 14734</strain>
    </source>
</reference>
<dbReference type="AlphaFoldDB" id="A0A6N7PTA5"/>
<protein>
    <submittedName>
        <fullName evidence="1">Uncharacterized protein</fullName>
    </submittedName>
</protein>
<evidence type="ECO:0000313" key="1">
    <source>
        <dbReference type="EMBL" id="MRG93485.1"/>
    </source>
</evidence>
<accession>A0A6N7PTA5</accession>
<keyword evidence="2" id="KW-1185">Reference proteome</keyword>
<gene>
    <name evidence="1" type="ORF">GF068_16430</name>
</gene>
<evidence type="ECO:0000313" key="2">
    <source>
        <dbReference type="Proteomes" id="UP000440224"/>
    </source>
</evidence>
<sequence>MAQYTSLKALSGARGTFYSPGGAHVYFVTDNGKVSRVRFTHSEIVDQGARRITKSTLTHNLDGGTDLGDIRWSNTLAHSTGALQSVGNARIAAMAAPPPDGYANVAADTLEELAIADTVLPEDGTSSEGNAYAVLTSKGNLAKVRIYKDTLLNQTWMEWVTYRLSKEPEDVGTGFGAPTDLIIKRSPEDLLLYVCGVGDFGGCVYVAFSSAALLKPDFGWNQEYIIADGLDSPKQMVLAGDDRTILLADGVTLWAIDSDLYTPADKVDLFAGVASPLGGISGVAIAKDGVTVYLSSSTDNKVHVGQFDLDTMKLTLDPEPLAPSVTLGPVGTLAWADEEQTALLVAVGDDPNGNKLLRVPLSDPADMQDLLEGTAGVGEPRSVELIGPQLYVMTSSGGVGELNCGLPIGLDVPLGIGFVPFQSIVQSGEFEGLADTTDLAGYFFKVQNAAFGGTMHFQLNHAKAYQDGHRYYQIRFIQNGVAKAMTASFTDAKWSRTLLRFEPAATAAVTVGSRTGCYPVRAPGDLWYNAHLGALLNTTSLPNGVQTLEITFLDENGVVLGVFSRKIRIENVGCGLKFLNFLINGTPPSSACGVYQYGSKDDPVVLEFEATYPGTMPATYRLDVRVGSKLITTQSGIYDPESPLFSRSFDQLRDLMGKCNIATVSASMWIHPRVINGHQFIGGAGKGAAFSLVPLSFDIDEP</sequence>
<dbReference type="SUPFAM" id="SSF75011">
    <property type="entry name" value="3-carboxy-cis,cis-mucoante lactonizing enzyme"/>
    <property type="match status" value="1"/>
</dbReference>
<dbReference type="RefSeq" id="WP_153820311.1">
    <property type="nucleotide sequence ID" value="NZ_WJIE01000004.1"/>
</dbReference>
<dbReference type="OrthoDB" id="5490180at2"/>
<dbReference type="Proteomes" id="UP000440224">
    <property type="component" value="Unassembled WGS sequence"/>
</dbReference>
<name>A0A6N7PTA5_9BACT</name>
<dbReference type="EMBL" id="WJIE01000004">
    <property type="protein sequence ID" value="MRG93485.1"/>
    <property type="molecule type" value="Genomic_DNA"/>
</dbReference>
<comment type="caution">
    <text evidence="1">The sequence shown here is derived from an EMBL/GenBank/DDBJ whole genome shotgun (WGS) entry which is preliminary data.</text>
</comment>
<proteinExistence type="predicted"/>
<organism evidence="1 2">
    <name type="scientific">Polyangium spumosum</name>
    <dbReference type="NCBI Taxonomy" id="889282"/>
    <lineage>
        <taxon>Bacteria</taxon>
        <taxon>Pseudomonadati</taxon>
        <taxon>Myxococcota</taxon>
        <taxon>Polyangia</taxon>
        <taxon>Polyangiales</taxon>
        <taxon>Polyangiaceae</taxon>
        <taxon>Polyangium</taxon>
    </lineage>
</organism>